<feature type="compositionally biased region" description="Basic and acidic residues" evidence="1">
    <location>
        <begin position="45"/>
        <end position="56"/>
    </location>
</feature>
<feature type="region of interest" description="Disordered" evidence="1">
    <location>
        <begin position="22"/>
        <end position="56"/>
    </location>
</feature>
<dbReference type="Proteomes" id="UP000824469">
    <property type="component" value="Unassembled WGS sequence"/>
</dbReference>
<evidence type="ECO:0000313" key="3">
    <source>
        <dbReference type="Proteomes" id="UP000824469"/>
    </source>
</evidence>
<protein>
    <submittedName>
        <fullName evidence="2">Uncharacterized protein</fullName>
    </submittedName>
</protein>
<keyword evidence="3" id="KW-1185">Reference proteome</keyword>
<dbReference type="EMBL" id="JAHRHJ020002441">
    <property type="protein sequence ID" value="KAH9292733.1"/>
    <property type="molecule type" value="Genomic_DNA"/>
</dbReference>
<evidence type="ECO:0000313" key="2">
    <source>
        <dbReference type="EMBL" id="KAH9292733.1"/>
    </source>
</evidence>
<accession>A0AA38F7P5</accession>
<reference evidence="2 3" key="1">
    <citation type="journal article" date="2021" name="Nat. Plants">
        <title>The Taxus genome provides insights into paclitaxel biosynthesis.</title>
        <authorList>
            <person name="Xiong X."/>
            <person name="Gou J."/>
            <person name="Liao Q."/>
            <person name="Li Y."/>
            <person name="Zhou Q."/>
            <person name="Bi G."/>
            <person name="Li C."/>
            <person name="Du R."/>
            <person name="Wang X."/>
            <person name="Sun T."/>
            <person name="Guo L."/>
            <person name="Liang H."/>
            <person name="Lu P."/>
            <person name="Wu Y."/>
            <person name="Zhang Z."/>
            <person name="Ro D.K."/>
            <person name="Shang Y."/>
            <person name="Huang S."/>
            <person name="Yan J."/>
        </authorList>
    </citation>
    <scope>NUCLEOTIDE SEQUENCE [LARGE SCALE GENOMIC DNA]</scope>
    <source>
        <strain evidence="2">Ta-2019</strain>
    </source>
</reference>
<dbReference type="AlphaFoldDB" id="A0AA38F7P5"/>
<name>A0AA38F7P5_TAXCH</name>
<gene>
    <name evidence="2" type="ORF">KI387_042081</name>
</gene>
<proteinExistence type="predicted"/>
<evidence type="ECO:0000256" key="1">
    <source>
        <dbReference type="SAM" id="MobiDB-lite"/>
    </source>
</evidence>
<comment type="caution">
    <text evidence="2">The sequence shown here is derived from an EMBL/GenBank/DDBJ whole genome shotgun (WGS) entry which is preliminary data.</text>
</comment>
<sequence length="56" mass="5911">CEAGGITMAAKVKVAQKTEALHQGIEGERWGSGLSGDRVTRGTRAPKDGEIDSREV</sequence>
<organism evidence="2 3">
    <name type="scientific">Taxus chinensis</name>
    <name type="common">Chinese yew</name>
    <name type="synonym">Taxus wallichiana var. chinensis</name>
    <dbReference type="NCBI Taxonomy" id="29808"/>
    <lineage>
        <taxon>Eukaryota</taxon>
        <taxon>Viridiplantae</taxon>
        <taxon>Streptophyta</taxon>
        <taxon>Embryophyta</taxon>
        <taxon>Tracheophyta</taxon>
        <taxon>Spermatophyta</taxon>
        <taxon>Pinopsida</taxon>
        <taxon>Pinidae</taxon>
        <taxon>Conifers II</taxon>
        <taxon>Cupressales</taxon>
        <taxon>Taxaceae</taxon>
        <taxon>Taxus</taxon>
    </lineage>
</organism>
<feature type="non-terminal residue" evidence="2">
    <location>
        <position position="1"/>
    </location>
</feature>